<feature type="transmembrane region" description="Helical" evidence="7">
    <location>
        <begin position="142"/>
        <end position="162"/>
    </location>
</feature>
<dbReference type="InterPro" id="IPR035906">
    <property type="entry name" value="MetI-like_sf"/>
</dbReference>
<dbReference type="GO" id="GO:0005886">
    <property type="term" value="C:plasma membrane"/>
    <property type="evidence" value="ECO:0007669"/>
    <property type="project" value="UniProtKB-SubCell"/>
</dbReference>
<dbReference type="PROSITE" id="PS50928">
    <property type="entry name" value="ABC_TM1"/>
    <property type="match status" value="1"/>
</dbReference>
<evidence type="ECO:0000256" key="1">
    <source>
        <dbReference type="ARBA" id="ARBA00004651"/>
    </source>
</evidence>
<dbReference type="SUPFAM" id="SSF161098">
    <property type="entry name" value="MetI-like"/>
    <property type="match status" value="1"/>
</dbReference>
<dbReference type="RefSeq" id="WP_020429042.1">
    <property type="nucleotide sequence ID" value="NZ_AGBD01000748.1"/>
</dbReference>
<evidence type="ECO:0000256" key="6">
    <source>
        <dbReference type="ARBA" id="ARBA00023136"/>
    </source>
</evidence>
<keyword evidence="4 7" id="KW-0812">Transmembrane</keyword>
<dbReference type="KEGG" id="pri:PRIO_4825"/>
<feature type="transmembrane region" description="Helical" evidence="7">
    <location>
        <begin position="108"/>
        <end position="130"/>
    </location>
</feature>
<evidence type="ECO:0000256" key="4">
    <source>
        <dbReference type="ARBA" id="ARBA00022692"/>
    </source>
</evidence>
<keyword evidence="3" id="KW-1003">Cell membrane</keyword>
<evidence type="ECO:0000256" key="3">
    <source>
        <dbReference type="ARBA" id="ARBA00022475"/>
    </source>
</evidence>
<name>A0A0E4HDC5_9BACL</name>
<dbReference type="GO" id="GO:0055085">
    <property type="term" value="P:transmembrane transport"/>
    <property type="evidence" value="ECO:0007669"/>
    <property type="project" value="InterPro"/>
</dbReference>
<dbReference type="Gene3D" id="1.10.3720.10">
    <property type="entry name" value="MetI-like"/>
    <property type="match status" value="1"/>
</dbReference>
<dbReference type="PANTHER" id="PTHR43744:SF12">
    <property type="entry name" value="ABC TRANSPORTER PERMEASE PROTEIN MG189-RELATED"/>
    <property type="match status" value="1"/>
</dbReference>
<dbReference type="PATRIC" id="fig|1073571.4.peg.5183"/>
<evidence type="ECO:0000256" key="2">
    <source>
        <dbReference type="ARBA" id="ARBA00022448"/>
    </source>
</evidence>
<feature type="transmembrane region" description="Helical" evidence="7">
    <location>
        <begin position="70"/>
        <end position="96"/>
    </location>
</feature>
<reference evidence="10" key="1">
    <citation type="submission" date="2015-03" db="EMBL/GenBank/DDBJ databases">
        <authorList>
            <person name="Wibberg D."/>
        </authorList>
    </citation>
    <scope>NUCLEOTIDE SEQUENCE [LARGE SCALE GENOMIC DNA]</scope>
</reference>
<evidence type="ECO:0000313" key="9">
    <source>
        <dbReference type="EMBL" id="CQR57227.1"/>
    </source>
</evidence>
<evidence type="ECO:0000256" key="7">
    <source>
        <dbReference type="RuleBase" id="RU363032"/>
    </source>
</evidence>
<protein>
    <submittedName>
        <fullName evidence="9">Binding-protein-dependent transport systems inner membrane component</fullName>
    </submittedName>
</protein>
<dbReference type="Pfam" id="PF00528">
    <property type="entry name" value="BPD_transp_1"/>
    <property type="match status" value="1"/>
</dbReference>
<dbReference type="InterPro" id="IPR000515">
    <property type="entry name" value="MetI-like"/>
</dbReference>
<keyword evidence="5 7" id="KW-1133">Transmembrane helix</keyword>
<sequence length="277" mass="31073">MKQQSWISKAIIYLLLAAGSFFCLFPIFWMVRTSLIDMGELYQIPPGLIPKVLNWDNFRTALDAYPFGRFFMNSVIITSLAILGVLLSSSLCAYSFSRIDWKGRDKVFGVILTGLMIPFFVVMIPQYVFWNALHLTDTFVPLVAPAWFGGGVFNIFLLRQFFLGIPRELDEAAKVDGAGHLRIYAVIIVPLAKQAMIVIGLLTFLANWNDYLGPLAFITSEKNYTLMQGLTLFQGSYSAQWNLMMAATTVIVIPSLVIFLIAQRHFIEGIAMTGIKG</sequence>
<dbReference type="AlphaFoldDB" id="A0A0E4HDC5"/>
<dbReference type="HOGENOM" id="CLU_016047_1_1_9"/>
<evidence type="ECO:0000256" key="5">
    <source>
        <dbReference type="ARBA" id="ARBA00022989"/>
    </source>
</evidence>
<evidence type="ECO:0000259" key="8">
    <source>
        <dbReference type="PROSITE" id="PS50928"/>
    </source>
</evidence>
<feature type="transmembrane region" description="Helical" evidence="7">
    <location>
        <begin position="12"/>
        <end position="31"/>
    </location>
</feature>
<evidence type="ECO:0000313" key="10">
    <source>
        <dbReference type="Proteomes" id="UP000033163"/>
    </source>
</evidence>
<dbReference type="Proteomes" id="UP000033163">
    <property type="component" value="Chromosome I"/>
</dbReference>
<accession>A0A0E4HDC5</accession>
<feature type="transmembrane region" description="Helical" evidence="7">
    <location>
        <begin position="241"/>
        <end position="262"/>
    </location>
</feature>
<feature type="domain" description="ABC transmembrane type-1" evidence="8">
    <location>
        <begin position="71"/>
        <end position="262"/>
    </location>
</feature>
<comment type="similarity">
    <text evidence="7">Belongs to the binding-protein-dependent transport system permease family.</text>
</comment>
<dbReference type="CDD" id="cd06261">
    <property type="entry name" value="TM_PBP2"/>
    <property type="match status" value="1"/>
</dbReference>
<proteinExistence type="inferred from homology"/>
<organism evidence="9 10">
    <name type="scientific">Paenibacillus riograndensis SBR5</name>
    <dbReference type="NCBI Taxonomy" id="1073571"/>
    <lineage>
        <taxon>Bacteria</taxon>
        <taxon>Bacillati</taxon>
        <taxon>Bacillota</taxon>
        <taxon>Bacilli</taxon>
        <taxon>Bacillales</taxon>
        <taxon>Paenibacillaceae</taxon>
        <taxon>Paenibacillus</taxon>
        <taxon>Paenibacillus sonchi group</taxon>
    </lineage>
</organism>
<comment type="subcellular location">
    <subcellularLocation>
        <location evidence="1 7">Cell membrane</location>
        <topology evidence="1 7">Multi-pass membrane protein</topology>
    </subcellularLocation>
</comment>
<keyword evidence="6 7" id="KW-0472">Membrane</keyword>
<gene>
    <name evidence="9" type="ORF">PRIO_4825</name>
</gene>
<dbReference type="PANTHER" id="PTHR43744">
    <property type="entry name" value="ABC TRANSPORTER PERMEASE PROTEIN MG189-RELATED-RELATED"/>
    <property type="match status" value="1"/>
</dbReference>
<keyword evidence="2 7" id="KW-0813">Transport</keyword>
<feature type="transmembrane region" description="Helical" evidence="7">
    <location>
        <begin position="183"/>
        <end position="206"/>
    </location>
</feature>
<dbReference type="EMBL" id="LN831776">
    <property type="protein sequence ID" value="CQR57227.1"/>
    <property type="molecule type" value="Genomic_DNA"/>
</dbReference>